<reference evidence="3 4" key="1">
    <citation type="submission" date="2024-06" db="EMBL/GenBank/DDBJ databases">
        <title>Genomic Encyclopedia of Type Strains, Phase IV (KMG-IV): sequencing the most valuable type-strain genomes for metagenomic binning, comparative biology and taxonomic classification.</title>
        <authorList>
            <person name="Goeker M."/>
        </authorList>
    </citation>
    <scope>NUCLEOTIDE SEQUENCE [LARGE SCALE GENOMIC DNA]</scope>
    <source>
        <strain evidence="3 4">DSM 29388</strain>
    </source>
</reference>
<keyword evidence="2" id="KW-1133">Transmembrane helix</keyword>
<dbReference type="CDD" id="cd12087">
    <property type="entry name" value="TM_EGFR-like"/>
    <property type="match status" value="1"/>
</dbReference>
<protein>
    <submittedName>
        <fullName evidence="3">Plastocyanin domain-containing protein</fullName>
    </submittedName>
</protein>
<evidence type="ECO:0000313" key="4">
    <source>
        <dbReference type="Proteomes" id="UP001549146"/>
    </source>
</evidence>
<accession>A0ABV2LRC4</accession>
<dbReference type="Proteomes" id="UP001549146">
    <property type="component" value="Unassembled WGS sequence"/>
</dbReference>
<organism evidence="3 4">
    <name type="scientific">Moheibacter stercoris</name>
    <dbReference type="NCBI Taxonomy" id="1628251"/>
    <lineage>
        <taxon>Bacteria</taxon>
        <taxon>Pseudomonadati</taxon>
        <taxon>Bacteroidota</taxon>
        <taxon>Flavobacteriia</taxon>
        <taxon>Flavobacteriales</taxon>
        <taxon>Weeksellaceae</taxon>
        <taxon>Moheibacter</taxon>
    </lineage>
</organism>
<comment type="caution">
    <text evidence="3">The sequence shown here is derived from an EMBL/GenBank/DDBJ whole genome shotgun (WGS) entry which is preliminary data.</text>
</comment>
<feature type="transmembrane region" description="Helical" evidence="2">
    <location>
        <begin position="6"/>
        <end position="24"/>
    </location>
</feature>
<name>A0ABV2LRC4_9FLAO</name>
<evidence type="ECO:0000256" key="2">
    <source>
        <dbReference type="SAM" id="Phobius"/>
    </source>
</evidence>
<dbReference type="EMBL" id="JBEPMO010000003">
    <property type="protein sequence ID" value="MET3731120.1"/>
    <property type="molecule type" value="Genomic_DNA"/>
</dbReference>
<proteinExistence type="predicted"/>
<gene>
    <name evidence="3" type="ORF">ABID46_000687</name>
</gene>
<sequence>MDTISIVVTLICLVILGLVTYWFVNRKNSTKISSQREIIEEGKKPDPEELEDPMNP</sequence>
<dbReference type="RefSeq" id="WP_354507085.1">
    <property type="nucleotide sequence ID" value="NZ_JBEPMO010000003.1"/>
</dbReference>
<keyword evidence="2" id="KW-0812">Transmembrane</keyword>
<evidence type="ECO:0000313" key="3">
    <source>
        <dbReference type="EMBL" id="MET3731120.1"/>
    </source>
</evidence>
<feature type="region of interest" description="Disordered" evidence="1">
    <location>
        <begin position="34"/>
        <end position="56"/>
    </location>
</feature>
<feature type="compositionally biased region" description="Basic and acidic residues" evidence="1">
    <location>
        <begin position="37"/>
        <end position="47"/>
    </location>
</feature>
<evidence type="ECO:0000256" key="1">
    <source>
        <dbReference type="SAM" id="MobiDB-lite"/>
    </source>
</evidence>
<keyword evidence="2" id="KW-0472">Membrane</keyword>
<keyword evidence="4" id="KW-1185">Reference proteome</keyword>